<dbReference type="RefSeq" id="WP_110451599.1">
    <property type="nucleotide sequence ID" value="NZ_QGLL01000001.1"/>
</dbReference>
<dbReference type="Proteomes" id="UP000247744">
    <property type="component" value="Unassembled WGS sequence"/>
</dbReference>
<dbReference type="InterPro" id="IPR027417">
    <property type="entry name" value="P-loop_NTPase"/>
</dbReference>
<keyword evidence="1" id="KW-0547">Nucleotide-binding</keyword>
<dbReference type="PROSITE" id="PS00211">
    <property type="entry name" value="ABC_TRANSPORTER_1"/>
    <property type="match status" value="1"/>
</dbReference>
<feature type="domain" description="ABC transporter" evidence="3">
    <location>
        <begin position="341"/>
        <end position="559"/>
    </location>
</feature>
<keyword evidence="2" id="KW-0067">ATP-binding</keyword>
<dbReference type="EMBL" id="QGLL01000001">
    <property type="protein sequence ID" value="PXY85774.1"/>
    <property type="molecule type" value="Genomic_DNA"/>
</dbReference>
<dbReference type="Gene3D" id="3.40.50.300">
    <property type="entry name" value="P-loop containing nucleotide triphosphate hydrolases"/>
    <property type="match status" value="2"/>
</dbReference>
<name>A0A318MIB2_9BIFI</name>
<accession>A0A318MIB2</accession>
<organism evidence="4 5">
    <name type="scientific">Bifidobacterium asteroides</name>
    <dbReference type="NCBI Taxonomy" id="1684"/>
    <lineage>
        <taxon>Bacteria</taxon>
        <taxon>Bacillati</taxon>
        <taxon>Actinomycetota</taxon>
        <taxon>Actinomycetes</taxon>
        <taxon>Bifidobacteriales</taxon>
        <taxon>Bifidobacteriaceae</taxon>
        <taxon>Bifidobacterium</taxon>
    </lineage>
</organism>
<feature type="domain" description="ABC transporter" evidence="3">
    <location>
        <begin position="17"/>
        <end position="237"/>
    </location>
</feature>
<evidence type="ECO:0000259" key="3">
    <source>
        <dbReference type="PROSITE" id="PS50893"/>
    </source>
</evidence>
<dbReference type="SUPFAM" id="SSF52540">
    <property type="entry name" value="P-loop containing nucleoside triphosphate hydrolases"/>
    <property type="match status" value="2"/>
</dbReference>
<dbReference type="SMART" id="SM00382">
    <property type="entry name" value="AAA"/>
    <property type="match status" value="2"/>
</dbReference>
<comment type="caution">
    <text evidence="4">The sequence shown here is derived from an EMBL/GenBank/DDBJ whole genome shotgun (WGS) entry which is preliminary data.</text>
</comment>
<evidence type="ECO:0000313" key="4">
    <source>
        <dbReference type="EMBL" id="PXY85774.1"/>
    </source>
</evidence>
<dbReference type="PANTHER" id="PTHR43038">
    <property type="entry name" value="ATP-BINDING CASSETTE, SUB-FAMILY H, MEMBER 1"/>
    <property type="match status" value="1"/>
</dbReference>
<dbReference type="AlphaFoldDB" id="A0A318MIB2"/>
<dbReference type="OrthoDB" id="9804819at2"/>
<dbReference type="CDD" id="cd03230">
    <property type="entry name" value="ABC_DR_subfamily_A"/>
    <property type="match status" value="2"/>
</dbReference>
<dbReference type="PROSITE" id="PS50893">
    <property type="entry name" value="ABC_TRANSPORTER_2"/>
    <property type="match status" value="2"/>
</dbReference>
<dbReference type="GO" id="GO:0005524">
    <property type="term" value="F:ATP binding"/>
    <property type="evidence" value="ECO:0007669"/>
    <property type="project" value="UniProtKB-KW"/>
</dbReference>
<dbReference type="InterPro" id="IPR003593">
    <property type="entry name" value="AAA+_ATPase"/>
</dbReference>
<dbReference type="PANTHER" id="PTHR43038:SF3">
    <property type="entry name" value="ABC TRANSPORTER G FAMILY MEMBER 20 ISOFORM X1"/>
    <property type="match status" value="1"/>
</dbReference>
<evidence type="ECO:0000313" key="5">
    <source>
        <dbReference type="Proteomes" id="UP000247744"/>
    </source>
</evidence>
<reference evidence="4 5" key="1">
    <citation type="submission" date="2018-05" db="EMBL/GenBank/DDBJ databases">
        <title>Reference genomes for bee gut microbiota database.</title>
        <authorList>
            <person name="Ellegaard K.M."/>
        </authorList>
    </citation>
    <scope>NUCLEOTIDE SEQUENCE [LARGE SCALE GENOMIC DNA]</scope>
    <source>
        <strain evidence="4 5">ESL0200</strain>
    </source>
</reference>
<evidence type="ECO:0000256" key="1">
    <source>
        <dbReference type="ARBA" id="ARBA00022741"/>
    </source>
</evidence>
<dbReference type="Pfam" id="PF00005">
    <property type="entry name" value="ABC_tran"/>
    <property type="match status" value="2"/>
</dbReference>
<protein>
    <recommendedName>
        <fullName evidence="3">ABC transporter domain-containing protein</fullName>
    </recommendedName>
</protein>
<dbReference type="InterPro" id="IPR003439">
    <property type="entry name" value="ABC_transporter-like_ATP-bd"/>
</dbReference>
<gene>
    <name evidence="4" type="ORF">DKK75_00955</name>
</gene>
<proteinExistence type="predicted"/>
<dbReference type="GO" id="GO:0016887">
    <property type="term" value="F:ATP hydrolysis activity"/>
    <property type="evidence" value="ECO:0007669"/>
    <property type="project" value="InterPro"/>
</dbReference>
<dbReference type="InterPro" id="IPR017871">
    <property type="entry name" value="ABC_transporter-like_CS"/>
</dbReference>
<evidence type="ECO:0000256" key="2">
    <source>
        <dbReference type="ARBA" id="ARBA00022840"/>
    </source>
</evidence>
<sequence>MSKDQNVKEIGRQNNSLELKDINVSFDGVKALDSFTGTFSAGSLTAFTGGDGAGKTTLLKLLAGRVKAASGKIAGLPSKERIGYQPADSGVWRDMTVLENLRFVAGAYHMNSAHAQERIDYLIESAGLMDARNRLGGQLSGGMRQKLGVIMAALHEPDLLLLDEPTTGVDPASREDILALISSQAVEGRTVLFATTYLDEAARASTLYLMNQGKPLYVGDPQAMQNDAPGKLWQASLDIGKPMILQSSFGTSLQARPSKVAYHNWQRGDTVYIWTSPKDSRAPQDFRRTDFDLENASIAFLLSDEEKGHATASASATSESDSTDKPCKASASIIHTSKPCVNAVSITKQFGSFKALNKVSLQVNPGQILGLIGGNGAGKTTLIRILLGLETMDKGWVSMFGGKPSFSTRRLIGYVPQGLGLYRALSARENMQFSADIYKVAARGWTALYADSLGKRPVGNLPLGSQRLLAYAIAAEHQPKLLVLDEPTSGMDPVSRMRLWRELHRTAANGVGILVTTHYMSEASQCDRCLILSHGHTQAEGTLEEVLRGHSSIMVHTNRWRDAFALLKQANLPVTLDGKTLRVTNGSETEVRKALAPLGMTDRECAIRQTDATLEEILAKGSR</sequence>